<evidence type="ECO:0000313" key="2">
    <source>
        <dbReference type="Proteomes" id="UP000018731"/>
    </source>
</evidence>
<dbReference type="RefSeq" id="WP_023928109.1">
    <property type="nucleotide sequence ID" value="NZ_KI669454.1"/>
</dbReference>
<protein>
    <submittedName>
        <fullName evidence="1">Uncharacterized protein</fullName>
    </submittedName>
</protein>
<dbReference type="HOGENOM" id="CLU_124385_1_0_7"/>
<keyword evidence="2" id="KW-1185">Reference proteome</keyword>
<organism evidence="1 2">
    <name type="scientific">Helicobacter macacae MIT 99-5501</name>
    <dbReference type="NCBI Taxonomy" id="1357400"/>
    <lineage>
        <taxon>Bacteria</taxon>
        <taxon>Pseudomonadati</taxon>
        <taxon>Campylobacterota</taxon>
        <taxon>Epsilonproteobacteria</taxon>
        <taxon>Campylobacterales</taxon>
        <taxon>Helicobacteraceae</taxon>
        <taxon>Helicobacter</taxon>
    </lineage>
</organism>
<sequence>MILIGHPHIPSEIFRHITSLSDLERDLRLSEGDEVRSARGRVFWFGASEDREFTLSKFCASNKIDFAVMIGNIKECILSAQYMPKYLIVDFRVVDFSLPSLENPKEAGLQDLRAIEKDLGASKKGLRMSEFGLGKDCSPSHSLAKVCQNIADSYLFDSKILAVIQSEQEIESLALSHIDGAIFLDAL</sequence>
<name>V8C910_9HELI</name>
<dbReference type="STRING" id="1357400.HMPREF2086_01367"/>
<dbReference type="OrthoDB" id="5339711at2"/>
<dbReference type="PATRIC" id="fig|1357400.3.peg.1832"/>
<gene>
    <name evidence="1" type="ORF">HMPREF2086_01367</name>
</gene>
<proteinExistence type="predicted"/>
<dbReference type="Proteomes" id="UP000018731">
    <property type="component" value="Unassembled WGS sequence"/>
</dbReference>
<evidence type="ECO:0000313" key="1">
    <source>
        <dbReference type="EMBL" id="ETD23562.1"/>
    </source>
</evidence>
<dbReference type="EMBL" id="AZJI01000005">
    <property type="protein sequence ID" value="ETD23562.1"/>
    <property type="molecule type" value="Genomic_DNA"/>
</dbReference>
<accession>V8C910</accession>
<comment type="caution">
    <text evidence="1">The sequence shown here is derived from an EMBL/GenBank/DDBJ whole genome shotgun (WGS) entry which is preliminary data.</text>
</comment>
<reference evidence="1 2" key="1">
    <citation type="journal article" date="2014" name="Genome Announc.">
        <title>Draft genome sequences of six enterohepatic helicobacter species isolated from humans and one from rhesus macaques.</title>
        <authorList>
            <person name="Shen Z."/>
            <person name="Sheh A."/>
            <person name="Young S.K."/>
            <person name="Abouelliel A."/>
            <person name="Ward D.V."/>
            <person name="Earl A.M."/>
            <person name="Fox J.G."/>
        </authorList>
    </citation>
    <scope>NUCLEOTIDE SEQUENCE [LARGE SCALE GENOMIC DNA]</scope>
    <source>
        <strain evidence="1 2">MIT 99-5501</strain>
    </source>
</reference>
<dbReference type="AlphaFoldDB" id="V8C910"/>